<evidence type="ECO:0000256" key="1">
    <source>
        <dbReference type="SAM" id="MobiDB-lite"/>
    </source>
</evidence>
<name>A0A830I0W8_9CHLO</name>
<feature type="compositionally biased region" description="Polar residues" evidence="1">
    <location>
        <begin position="228"/>
        <end position="244"/>
    </location>
</feature>
<sequence>MLMDLRGISSRLPLGSLESLESSQALALGEEEDDDQGFKYLRHIDGIEWMCLRDFKAPHLRSSLADATAARTIFYMMDTDLDGNVSVSEFARFLTTQHSSFGLVTHAQARAMLRKIKGPRFHKGTTKHLEPKLSLKDLQQAMRVYGREFDILEQKDATDISLAVIMRALRVRAMVDMALTPLNENENDGYRKQTSTSYKTDAEASRELVTSIAKARATSARERGWRTTGVNAVPTPSRSPSATQRPSCPSTPASATTTTRRSVRRPPKIITVATTPASCPPIELASYRTPQTCKTTTKTPASATQRTPAASLSPSTPYSHDMVDSPASVLPTLLATAISKPKQRARSPQPPTPLSAHKRAGTLPGPNEFFTPLPARLHNKSNLL</sequence>
<dbReference type="PROSITE" id="PS50222">
    <property type="entry name" value="EF_HAND_2"/>
    <property type="match status" value="1"/>
</dbReference>
<feature type="compositionally biased region" description="Polar residues" evidence="1">
    <location>
        <begin position="308"/>
        <end position="318"/>
    </location>
</feature>
<feature type="compositionally biased region" description="Low complexity" evidence="1">
    <location>
        <begin position="290"/>
        <end position="307"/>
    </location>
</feature>
<proteinExistence type="predicted"/>
<comment type="caution">
    <text evidence="3">The sequence shown here is derived from an EMBL/GenBank/DDBJ whole genome shotgun (WGS) entry which is preliminary data.</text>
</comment>
<evidence type="ECO:0000313" key="3">
    <source>
        <dbReference type="EMBL" id="GHP11710.1"/>
    </source>
</evidence>
<dbReference type="Proteomes" id="UP000660262">
    <property type="component" value="Unassembled WGS sequence"/>
</dbReference>
<feature type="region of interest" description="Disordered" evidence="1">
    <location>
        <begin position="338"/>
        <end position="384"/>
    </location>
</feature>
<dbReference type="EMBL" id="BNJQ01000036">
    <property type="protein sequence ID" value="GHP11710.1"/>
    <property type="molecule type" value="Genomic_DNA"/>
</dbReference>
<feature type="compositionally biased region" description="Low complexity" evidence="1">
    <location>
        <begin position="245"/>
        <end position="260"/>
    </location>
</feature>
<dbReference type="InterPro" id="IPR002048">
    <property type="entry name" value="EF_hand_dom"/>
</dbReference>
<dbReference type="AlphaFoldDB" id="A0A830I0W8"/>
<accession>A0A830I0W8</accession>
<dbReference type="GO" id="GO:0005509">
    <property type="term" value="F:calcium ion binding"/>
    <property type="evidence" value="ECO:0007669"/>
    <property type="project" value="InterPro"/>
</dbReference>
<organism evidence="3 4">
    <name type="scientific">Pycnococcus provasolii</name>
    <dbReference type="NCBI Taxonomy" id="41880"/>
    <lineage>
        <taxon>Eukaryota</taxon>
        <taxon>Viridiplantae</taxon>
        <taxon>Chlorophyta</taxon>
        <taxon>Pseudoscourfieldiophyceae</taxon>
        <taxon>Pseudoscourfieldiales</taxon>
        <taxon>Pycnococcaceae</taxon>
        <taxon>Pycnococcus</taxon>
    </lineage>
</organism>
<feature type="region of interest" description="Disordered" evidence="1">
    <location>
        <begin position="290"/>
        <end position="322"/>
    </location>
</feature>
<feature type="domain" description="EF-hand" evidence="2">
    <location>
        <begin position="65"/>
        <end position="100"/>
    </location>
</feature>
<reference evidence="3" key="1">
    <citation type="submission" date="2020-10" db="EMBL/GenBank/DDBJ databases">
        <title>Unveiling of a novel bifunctional photoreceptor, Dualchrome1, isolated from a cosmopolitan green alga.</title>
        <authorList>
            <person name="Suzuki S."/>
            <person name="Kawachi M."/>
        </authorList>
    </citation>
    <scope>NUCLEOTIDE SEQUENCE</scope>
    <source>
        <strain evidence="3">NIES 2893</strain>
    </source>
</reference>
<evidence type="ECO:0000259" key="2">
    <source>
        <dbReference type="PROSITE" id="PS50222"/>
    </source>
</evidence>
<protein>
    <recommendedName>
        <fullName evidence="2">EF-hand domain-containing protein</fullName>
    </recommendedName>
</protein>
<keyword evidence="4" id="KW-1185">Reference proteome</keyword>
<evidence type="ECO:0000313" key="4">
    <source>
        <dbReference type="Proteomes" id="UP000660262"/>
    </source>
</evidence>
<gene>
    <name evidence="3" type="ORF">PPROV_001043800</name>
</gene>
<feature type="region of interest" description="Disordered" evidence="1">
    <location>
        <begin position="184"/>
        <end position="270"/>
    </location>
</feature>